<sequence length="161" mass="18224">MNLFEFKSYEDNDGKESKRYDTVTYSDSVEAFTLSDGNRDVLGLRTNFHVLKCGLKLQYIDETVLDDYLRKLSKSKLNGIDTFDAIRTQEDVKPGLIEGGFTLWDGSKDLVNYISEHFLEKIYDKHVLELGCGCGLPGILALKTGARLIRFQGVSTLIRTK</sequence>
<evidence type="ECO:0000256" key="1">
    <source>
        <dbReference type="ARBA" id="ARBA00004123"/>
    </source>
</evidence>
<keyword evidence="8" id="KW-0539">Nucleus</keyword>
<protein>
    <recommendedName>
        <fullName evidence="3">protein-histidine N-methyltransferase</fullName>
        <ecNumber evidence="3">2.1.1.85</ecNumber>
    </recommendedName>
</protein>
<dbReference type="GO" id="GO:0018064">
    <property type="term" value="F:protein-L-histidine N-tele-methyltransferase activity"/>
    <property type="evidence" value="ECO:0007669"/>
    <property type="project" value="UniProtKB-EC"/>
</dbReference>
<keyword evidence="11" id="KW-1185">Reference proteome</keyword>
<keyword evidence="4" id="KW-0963">Cytoplasm</keyword>
<dbReference type="EC" id="2.1.1.85" evidence="3"/>
<evidence type="ECO:0000256" key="8">
    <source>
        <dbReference type="ARBA" id="ARBA00023242"/>
    </source>
</evidence>
<name>A0AAE1ZM72_SCHME</name>
<keyword evidence="6" id="KW-0808">Transferase</keyword>
<reference evidence="10" key="1">
    <citation type="submission" date="2022-04" db="EMBL/GenBank/DDBJ databases">
        <authorList>
            <person name="Xu L."/>
            <person name="Lv Z."/>
        </authorList>
    </citation>
    <scope>NUCLEOTIDE SEQUENCE</scope>
    <source>
        <strain evidence="10">LV_2022a</strain>
    </source>
</reference>
<reference evidence="10" key="2">
    <citation type="journal article" date="2023" name="Infect Dis Poverty">
        <title>Chromosome-scale genome of the human blood fluke Schistosoma mekongi and its implications for public health.</title>
        <authorList>
            <person name="Zhou M."/>
            <person name="Xu L."/>
            <person name="Xu D."/>
            <person name="Chen W."/>
            <person name="Khan J."/>
            <person name="Hu Y."/>
            <person name="Huang H."/>
            <person name="Wei H."/>
            <person name="Zhang Y."/>
            <person name="Chusongsang P."/>
            <person name="Tanasarnprasert K."/>
            <person name="Hu X."/>
            <person name="Limpanont Y."/>
            <person name="Lv Z."/>
        </authorList>
    </citation>
    <scope>NUCLEOTIDE SEQUENCE</scope>
    <source>
        <strain evidence="10">LV_2022a</strain>
    </source>
</reference>
<accession>A0AAE1ZM72</accession>
<evidence type="ECO:0000256" key="9">
    <source>
        <dbReference type="ARBA" id="ARBA00038126"/>
    </source>
</evidence>
<evidence type="ECO:0000256" key="4">
    <source>
        <dbReference type="ARBA" id="ARBA00022490"/>
    </source>
</evidence>
<dbReference type="Pfam" id="PF10294">
    <property type="entry name" value="Methyltransf_16"/>
    <property type="match status" value="1"/>
</dbReference>
<keyword evidence="5" id="KW-0489">Methyltransferase</keyword>
<evidence type="ECO:0000256" key="3">
    <source>
        <dbReference type="ARBA" id="ARBA00012533"/>
    </source>
</evidence>
<keyword evidence="7" id="KW-0949">S-adenosyl-L-methionine</keyword>
<evidence type="ECO:0000256" key="2">
    <source>
        <dbReference type="ARBA" id="ARBA00004496"/>
    </source>
</evidence>
<evidence type="ECO:0000256" key="5">
    <source>
        <dbReference type="ARBA" id="ARBA00022603"/>
    </source>
</evidence>
<dbReference type="GO" id="GO:0005737">
    <property type="term" value="C:cytoplasm"/>
    <property type="evidence" value="ECO:0007669"/>
    <property type="project" value="UniProtKB-SubCell"/>
</dbReference>
<evidence type="ECO:0000313" key="10">
    <source>
        <dbReference type="EMBL" id="KAK4476009.1"/>
    </source>
</evidence>
<dbReference type="PANTHER" id="PTHR14614">
    <property type="entry name" value="HEPATOCELLULAR CARCINOMA-ASSOCIATED ANTIGEN"/>
    <property type="match status" value="1"/>
</dbReference>
<comment type="similarity">
    <text evidence="9">Belongs to the methyltransferase superfamily. METTL18 family.</text>
</comment>
<evidence type="ECO:0000256" key="7">
    <source>
        <dbReference type="ARBA" id="ARBA00022691"/>
    </source>
</evidence>
<dbReference type="InterPro" id="IPR029063">
    <property type="entry name" value="SAM-dependent_MTases_sf"/>
</dbReference>
<dbReference type="AlphaFoldDB" id="A0AAE1ZM72"/>
<comment type="caution">
    <text evidence="10">The sequence shown here is derived from an EMBL/GenBank/DDBJ whole genome shotgun (WGS) entry which is preliminary data.</text>
</comment>
<dbReference type="Proteomes" id="UP001292079">
    <property type="component" value="Unassembled WGS sequence"/>
</dbReference>
<dbReference type="Gene3D" id="3.40.50.150">
    <property type="entry name" value="Vaccinia Virus protein VP39"/>
    <property type="match status" value="1"/>
</dbReference>
<organism evidence="10 11">
    <name type="scientific">Schistosoma mekongi</name>
    <name type="common">Parasitic worm</name>
    <dbReference type="NCBI Taxonomy" id="38744"/>
    <lineage>
        <taxon>Eukaryota</taxon>
        <taxon>Metazoa</taxon>
        <taxon>Spiralia</taxon>
        <taxon>Lophotrochozoa</taxon>
        <taxon>Platyhelminthes</taxon>
        <taxon>Trematoda</taxon>
        <taxon>Digenea</taxon>
        <taxon>Strigeidida</taxon>
        <taxon>Schistosomatoidea</taxon>
        <taxon>Schistosomatidae</taxon>
        <taxon>Schistosoma</taxon>
    </lineage>
</organism>
<dbReference type="GO" id="GO:0032259">
    <property type="term" value="P:methylation"/>
    <property type="evidence" value="ECO:0007669"/>
    <property type="project" value="UniProtKB-KW"/>
</dbReference>
<dbReference type="GO" id="GO:0005634">
    <property type="term" value="C:nucleus"/>
    <property type="evidence" value="ECO:0007669"/>
    <property type="project" value="UniProtKB-SubCell"/>
</dbReference>
<evidence type="ECO:0000256" key="6">
    <source>
        <dbReference type="ARBA" id="ARBA00022679"/>
    </source>
</evidence>
<dbReference type="InterPro" id="IPR019410">
    <property type="entry name" value="Methyltransf_16"/>
</dbReference>
<comment type="subcellular location">
    <subcellularLocation>
        <location evidence="2">Cytoplasm</location>
    </subcellularLocation>
    <subcellularLocation>
        <location evidence="1">Nucleus</location>
    </subcellularLocation>
</comment>
<gene>
    <name evidence="10" type="ORF">MN116_001242</name>
</gene>
<dbReference type="PANTHER" id="PTHR14614:SF39">
    <property type="entry name" value="HISTIDINE PROTEIN METHYLTRANSFERASE 1 HOMOLOG"/>
    <property type="match status" value="1"/>
</dbReference>
<proteinExistence type="inferred from homology"/>
<dbReference type="EMBL" id="JALJAT010000001">
    <property type="protein sequence ID" value="KAK4476009.1"/>
    <property type="molecule type" value="Genomic_DNA"/>
</dbReference>
<evidence type="ECO:0000313" key="11">
    <source>
        <dbReference type="Proteomes" id="UP001292079"/>
    </source>
</evidence>
<dbReference type="SUPFAM" id="SSF53335">
    <property type="entry name" value="S-adenosyl-L-methionine-dependent methyltransferases"/>
    <property type="match status" value="1"/>
</dbReference>